<name>A6BH92_9FIRM</name>
<evidence type="ECO:0000259" key="2">
    <source>
        <dbReference type="Pfam" id="PF02481"/>
    </source>
</evidence>
<organism evidence="3 4">
    <name type="scientific">Dorea longicatena DSM 13814</name>
    <dbReference type="NCBI Taxonomy" id="411462"/>
    <lineage>
        <taxon>Bacteria</taxon>
        <taxon>Bacillati</taxon>
        <taxon>Bacillota</taxon>
        <taxon>Clostridia</taxon>
        <taxon>Lachnospirales</taxon>
        <taxon>Lachnospiraceae</taxon>
        <taxon>Dorea</taxon>
    </lineage>
</organism>
<dbReference type="PANTHER" id="PTHR43022">
    <property type="entry name" value="PROTEIN SMF"/>
    <property type="match status" value="1"/>
</dbReference>
<evidence type="ECO:0000256" key="1">
    <source>
        <dbReference type="ARBA" id="ARBA00006525"/>
    </source>
</evidence>
<comment type="caution">
    <text evidence="3">The sequence shown here is derived from an EMBL/GenBank/DDBJ whole genome shotgun (WGS) entry which is preliminary data.</text>
</comment>
<dbReference type="eggNOG" id="COG0758">
    <property type="taxonomic scope" value="Bacteria"/>
</dbReference>
<dbReference type="InterPro" id="IPR003488">
    <property type="entry name" value="DprA"/>
</dbReference>
<dbReference type="Gene3D" id="3.40.50.450">
    <property type="match status" value="1"/>
</dbReference>
<dbReference type="GO" id="GO:0009294">
    <property type="term" value="P:DNA-mediated transformation"/>
    <property type="evidence" value="ECO:0007669"/>
    <property type="project" value="InterPro"/>
</dbReference>
<reference evidence="3 4" key="1">
    <citation type="submission" date="2007-03" db="EMBL/GenBank/DDBJ databases">
        <authorList>
            <person name="Fulton L."/>
            <person name="Clifton S."/>
            <person name="Fulton B."/>
            <person name="Xu J."/>
            <person name="Minx P."/>
            <person name="Pepin K.H."/>
            <person name="Johnson M."/>
            <person name="Thiruvilangam P."/>
            <person name="Bhonagiri V."/>
            <person name="Nash W.E."/>
            <person name="Mardis E.R."/>
            <person name="Wilson R.K."/>
        </authorList>
    </citation>
    <scope>NUCLEOTIDE SEQUENCE [LARGE SCALE GENOMIC DNA]</scope>
    <source>
        <strain evidence="3 4">DSM 13814</strain>
    </source>
</reference>
<dbReference type="InterPro" id="IPR036388">
    <property type="entry name" value="WH-like_DNA-bd_sf"/>
</dbReference>
<accession>A6BH92</accession>
<evidence type="ECO:0000313" key="3">
    <source>
        <dbReference type="EMBL" id="EDM62852.1"/>
    </source>
</evidence>
<proteinExistence type="inferred from homology"/>
<dbReference type="SUPFAM" id="SSF102405">
    <property type="entry name" value="MCP/YpsA-like"/>
    <property type="match status" value="1"/>
</dbReference>
<dbReference type="AlphaFoldDB" id="A6BH92"/>
<reference evidence="3 4" key="2">
    <citation type="submission" date="2007-04" db="EMBL/GenBank/DDBJ databases">
        <title>Draft genome sequence of Dorea longicatena (DSM 13814).</title>
        <authorList>
            <person name="Sudarsanam P."/>
            <person name="Ley R."/>
            <person name="Guruge J."/>
            <person name="Turnbaugh P.J."/>
            <person name="Mahowald M."/>
            <person name="Liep D."/>
            <person name="Gordon J."/>
        </authorList>
    </citation>
    <scope>NUCLEOTIDE SEQUENCE [LARGE SCALE GENOMIC DNA]</scope>
    <source>
        <strain evidence="3 4">DSM 13814</strain>
    </source>
</reference>
<gene>
    <name evidence="3" type="ORF">DORLON_01668</name>
</gene>
<feature type="domain" description="Smf/DprA SLOG" evidence="2">
    <location>
        <begin position="4"/>
        <end position="163"/>
    </location>
</feature>
<dbReference type="Proteomes" id="UP000004016">
    <property type="component" value="Unassembled WGS sequence"/>
</dbReference>
<dbReference type="HOGENOM" id="CLU_029601_0_4_9"/>
<dbReference type="PANTHER" id="PTHR43022:SF1">
    <property type="entry name" value="PROTEIN SMF"/>
    <property type="match status" value="1"/>
</dbReference>
<comment type="similarity">
    <text evidence="1">Belongs to the DprA/Smf family.</text>
</comment>
<dbReference type="EMBL" id="AAXB02000008">
    <property type="protein sequence ID" value="EDM62852.1"/>
    <property type="molecule type" value="Genomic_DNA"/>
</dbReference>
<dbReference type="Gene3D" id="1.10.10.10">
    <property type="entry name" value="Winged helix-like DNA-binding domain superfamily/Winged helix DNA-binding domain"/>
    <property type="match status" value="1"/>
</dbReference>
<sequence>MALQYGKSLAEAGIQIISGMARGIDGAGQRGALNSSWAKESGVTYAVLGCGVDVCYPRENIGLYMDIQEKGGIVSEFSPGTQPYAWNFPRRNRIISALADWILIMEAKERSGSLITADLALEQGKDVYALPGPVNSVLSQGCHRLIRQGAGILITPEELMDEWNINPVEIGQKGNKSEKMLESPEFMVYSCLDLFPKGTNQLMKETGLSVTELMERLITLELNGYVKEVSRNYYIRLQ</sequence>
<dbReference type="Pfam" id="PF02481">
    <property type="entry name" value="DNA_processg_A"/>
    <property type="match status" value="1"/>
</dbReference>
<evidence type="ECO:0000313" key="4">
    <source>
        <dbReference type="Proteomes" id="UP000004016"/>
    </source>
</evidence>
<protein>
    <submittedName>
        <fullName evidence="3">Putative DNA protecting protein DprA</fullName>
    </submittedName>
</protein>
<dbReference type="InterPro" id="IPR057666">
    <property type="entry name" value="DrpA_SLOG"/>
</dbReference>